<protein>
    <recommendedName>
        <fullName evidence="3">isochorismate synthase</fullName>
        <ecNumber evidence="3">5.4.4.2</ecNumber>
    </recommendedName>
    <alternativeName>
        <fullName evidence="5">Isochorismate mutase</fullName>
    </alternativeName>
</protein>
<name>A0A1T4PUK8_VIBCI</name>
<keyword evidence="8" id="KW-1185">Reference proteome</keyword>
<evidence type="ECO:0000313" key="7">
    <source>
        <dbReference type="EMBL" id="SJZ94618.1"/>
    </source>
</evidence>
<evidence type="ECO:0000256" key="1">
    <source>
        <dbReference type="ARBA" id="ARBA00000799"/>
    </source>
</evidence>
<dbReference type="Pfam" id="PF00425">
    <property type="entry name" value="Chorismate_bind"/>
    <property type="match status" value="1"/>
</dbReference>
<dbReference type="EMBL" id="FUXB01000008">
    <property type="protein sequence ID" value="SJZ94618.1"/>
    <property type="molecule type" value="Genomic_DNA"/>
</dbReference>
<proteinExistence type="inferred from homology"/>
<evidence type="ECO:0000256" key="3">
    <source>
        <dbReference type="ARBA" id="ARBA00012824"/>
    </source>
</evidence>
<dbReference type="PANTHER" id="PTHR42839:SF2">
    <property type="entry name" value="ISOCHORISMATE SYNTHASE ENTC"/>
    <property type="match status" value="1"/>
</dbReference>
<evidence type="ECO:0000256" key="2">
    <source>
        <dbReference type="ARBA" id="ARBA00005297"/>
    </source>
</evidence>
<dbReference type="GO" id="GO:0008909">
    <property type="term" value="F:isochorismate synthase activity"/>
    <property type="evidence" value="ECO:0007669"/>
    <property type="project" value="UniProtKB-EC"/>
</dbReference>
<dbReference type="EC" id="5.4.4.2" evidence="3"/>
<dbReference type="AlphaFoldDB" id="A0A1T4PUK8"/>
<dbReference type="PANTHER" id="PTHR42839">
    <property type="entry name" value="ISOCHORISMATE SYNTHASE ENTC"/>
    <property type="match status" value="1"/>
</dbReference>
<comment type="similarity">
    <text evidence="2">Belongs to the isochorismate synthase family.</text>
</comment>
<dbReference type="SUPFAM" id="SSF56322">
    <property type="entry name" value="ADC synthase"/>
    <property type="match status" value="1"/>
</dbReference>
<evidence type="ECO:0000313" key="8">
    <source>
        <dbReference type="Proteomes" id="UP000190834"/>
    </source>
</evidence>
<dbReference type="InterPro" id="IPR015890">
    <property type="entry name" value="Chorismate_C"/>
</dbReference>
<dbReference type="GO" id="GO:0009697">
    <property type="term" value="P:salicylic acid biosynthetic process"/>
    <property type="evidence" value="ECO:0007669"/>
    <property type="project" value="TreeGrafter"/>
</dbReference>
<keyword evidence="4" id="KW-0413">Isomerase</keyword>
<accession>A0A1T4PUK8</accession>
<sequence length="423" mass="47020">MHWQLARFQRHKTGTSGCRYRQKGKEGFQMQRQVIGYTKMENEVLSEQLESAPFFFASPTHTMMGLGIEQDIHQPIRFAQLAEQAYTMLQAAKCHEADNPVLFGIVPFHEQHPTRFVIPKQLWVSSSTRGAANRMNNLPSNAKVISSPSGQHYRQGVTDLLNLFANTELAKAVLSRAIEVETDADIHLPNLLRNLLSINTKGYTFAADITPGIKLMGASPELLIAKKGNYVTSNPLAGSRPRTSNEAHNEAARLSLLNTQKDLYEHSLVVEEVERILSQYCHNLYTPMTPSVIETQTMLHLSTLLEGQTIDTNLNVLSIASQLHPTPAVCGYPRAHAYKAIRAIEQFDRGYFTGIVGWCDSRGNGEWVVTIRCAEVQKRQMKVYAGAGIVNESEPQSELDETGAKMSTILSAAGIQLNEQLTA</sequence>
<evidence type="ECO:0000256" key="4">
    <source>
        <dbReference type="ARBA" id="ARBA00023235"/>
    </source>
</evidence>
<feature type="domain" description="Chorismate-utilising enzyme C-terminal" evidence="6">
    <location>
        <begin position="151"/>
        <end position="405"/>
    </location>
</feature>
<dbReference type="InterPro" id="IPR005801">
    <property type="entry name" value="ADC_synthase"/>
</dbReference>
<comment type="catalytic activity">
    <reaction evidence="1">
        <text>chorismate = isochorismate</text>
        <dbReference type="Rhea" id="RHEA:18985"/>
        <dbReference type="ChEBI" id="CHEBI:29748"/>
        <dbReference type="ChEBI" id="CHEBI:29780"/>
        <dbReference type="EC" id="5.4.4.2"/>
    </reaction>
</comment>
<gene>
    <name evidence="7" type="ORF">SAMN02745782_01872</name>
</gene>
<dbReference type="Gene3D" id="3.60.120.10">
    <property type="entry name" value="Anthranilate synthase"/>
    <property type="match status" value="1"/>
</dbReference>
<evidence type="ECO:0000259" key="6">
    <source>
        <dbReference type="Pfam" id="PF00425"/>
    </source>
</evidence>
<dbReference type="Proteomes" id="UP000190834">
    <property type="component" value="Unassembled WGS sequence"/>
</dbReference>
<organism evidence="7 8">
    <name type="scientific">Vibrio cincinnatiensis DSM 19608</name>
    <dbReference type="NCBI Taxonomy" id="1123491"/>
    <lineage>
        <taxon>Bacteria</taxon>
        <taxon>Pseudomonadati</taxon>
        <taxon>Pseudomonadota</taxon>
        <taxon>Gammaproteobacteria</taxon>
        <taxon>Vibrionales</taxon>
        <taxon>Vibrionaceae</taxon>
        <taxon>Vibrio</taxon>
    </lineage>
</organism>
<dbReference type="STRING" id="1123491.SAMN02745782_01872"/>
<dbReference type="NCBIfam" id="TIGR00543">
    <property type="entry name" value="isochor_syn"/>
    <property type="match status" value="1"/>
</dbReference>
<evidence type="ECO:0000256" key="5">
    <source>
        <dbReference type="ARBA" id="ARBA00041564"/>
    </source>
</evidence>
<dbReference type="InterPro" id="IPR004561">
    <property type="entry name" value="IsoChor_synthase"/>
</dbReference>
<reference evidence="8" key="1">
    <citation type="submission" date="2017-02" db="EMBL/GenBank/DDBJ databases">
        <authorList>
            <person name="Varghese N."/>
            <person name="Submissions S."/>
        </authorList>
    </citation>
    <scope>NUCLEOTIDE SEQUENCE [LARGE SCALE GENOMIC DNA]</scope>
    <source>
        <strain evidence="8">DSM 19608</strain>
    </source>
</reference>